<dbReference type="InParanoid" id="A0A2J6SZ74"/>
<dbReference type="EMBL" id="KZ613852">
    <property type="protein sequence ID" value="PMD56064.1"/>
    <property type="molecule type" value="Genomic_DNA"/>
</dbReference>
<accession>A0A2J6SZ74</accession>
<dbReference type="Proteomes" id="UP000235371">
    <property type="component" value="Unassembled WGS sequence"/>
</dbReference>
<dbReference type="PANTHER" id="PTHR24148">
    <property type="entry name" value="ANKYRIN REPEAT DOMAIN-CONTAINING PROTEIN 39 HOMOLOG-RELATED"/>
    <property type="match status" value="1"/>
</dbReference>
<keyword evidence="2" id="KW-1185">Reference proteome</keyword>
<organism evidence="1 2">
    <name type="scientific">Hyaloscypha bicolor E</name>
    <dbReference type="NCBI Taxonomy" id="1095630"/>
    <lineage>
        <taxon>Eukaryota</taxon>
        <taxon>Fungi</taxon>
        <taxon>Dikarya</taxon>
        <taxon>Ascomycota</taxon>
        <taxon>Pezizomycotina</taxon>
        <taxon>Leotiomycetes</taxon>
        <taxon>Helotiales</taxon>
        <taxon>Hyaloscyphaceae</taxon>
        <taxon>Hyaloscypha</taxon>
        <taxon>Hyaloscypha bicolor</taxon>
    </lineage>
</organism>
<dbReference type="AlphaFoldDB" id="A0A2J6SZ74"/>
<dbReference type="OrthoDB" id="2157530at2759"/>
<name>A0A2J6SZ74_9HELO</name>
<gene>
    <name evidence="1" type="ORF">K444DRAFT_616560</name>
</gene>
<proteinExistence type="predicted"/>
<dbReference type="InterPro" id="IPR052895">
    <property type="entry name" value="HetReg/Transcr_Mod"/>
</dbReference>
<feature type="non-terminal residue" evidence="1">
    <location>
        <position position="242"/>
    </location>
</feature>
<dbReference type="GeneID" id="36589021"/>
<evidence type="ECO:0000313" key="1">
    <source>
        <dbReference type="EMBL" id="PMD56064.1"/>
    </source>
</evidence>
<protein>
    <submittedName>
        <fullName evidence="1">Uncharacterized protein</fullName>
    </submittedName>
</protein>
<reference evidence="1 2" key="1">
    <citation type="submission" date="2016-04" db="EMBL/GenBank/DDBJ databases">
        <title>A degradative enzymes factory behind the ericoid mycorrhizal symbiosis.</title>
        <authorList>
            <consortium name="DOE Joint Genome Institute"/>
            <person name="Martino E."/>
            <person name="Morin E."/>
            <person name="Grelet G."/>
            <person name="Kuo A."/>
            <person name="Kohler A."/>
            <person name="Daghino S."/>
            <person name="Barry K."/>
            <person name="Choi C."/>
            <person name="Cichocki N."/>
            <person name="Clum A."/>
            <person name="Copeland A."/>
            <person name="Hainaut M."/>
            <person name="Haridas S."/>
            <person name="Labutti K."/>
            <person name="Lindquist E."/>
            <person name="Lipzen A."/>
            <person name="Khouja H.-R."/>
            <person name="Murat C."/>
            <person name="Ohm R."/>
            <person name="Olson A."/>
            <person name="Spatafora J."/>
            <person name="Veneault-Fourrey C."/>
            <person name="Henrissat B."/>
            <person name="Grigoriev I."/>
            <person name="Martin F."/>
            <person name="Perotto S."/>
        </authorList>
    </citation>
    <scope>NUCLEOTIDE SEQUENCE [LARGE SCALE GENOMIC DNA]</scope>
    <source>
        <strain evidence="1 2">E</strain>
    </source>
</reference>
<sequence length="242" mass="28111">MLDHRPWTMIDNRLMFTQTGRLQSLQWLLQESFLAALGATNPRDHVYPLLLLARDRAEFGIEVDYNIAYQELYIKLAKKYLKGGELWFLPYCENDPNDRSLPSWVPDWSKTRGLKPLPPAPSCASNGTKVNCTFPFMDQILGRHRIHLSGRVVDTIKWKSSFRPNISIEDFEAHRDTVLNWMRATYQDLLQCPAILKDKELKLKAHMNACWTFLGNNIALPEEDLRMPEEDIDAALDEAFRF</sequence>
<dbReference type="RefSeq" id="XP_024732968.1">
    <property type="nucleotide sequence ID" value="XM_024880944.1"/>
</dbReference>
<evidence type="ECO:0000313" key="2">
    <source>
        <dbReference type="Proteomes" id="UP000235371"/>
    </source>
</evidence>
<dbReference type="PANTHER" id="PTHR24148:SF64">
    <property type="entry name" value="HETEROKARYON INCOMPATIBILITY DOMAIN-CONTAINING PROTEIN"/>
    <property type="match status" value="1"/>
</dbReference>